<evidence type="ECO:0000313" key="10">
    <source>
        <dbReference type="Proteomes" id="UP000552864"/>
    </source>
</evidence>
<feature type="transmembrane region" description="Helical" evidence="7">
    <location>
        <begin position="104"/>
        <end position="126"/>
    </location>
</feature>
<keyword evidence="7" id="KW-0812">Transmembrane</keyword>
<dbReference type="CDD" id="cd07332">
    <property type="entry name" value="M48C_Oma1_like"/>
    <property type="match status" value="1"/>
</dbReference>
<evidence type="ECO:0000313" key="9">
    <source>
        <dbReference type="EMBL" id="NLR77181.1"/>
    </source>
</evidence>
<name>A0A847S5Y6_9BACT</name>
<dbReference type="RefSeq" id="WP_168736599.1">
    <property type="nucleotide sequence ID" value="NZ_JABAHZ010000001.1"/>
</dbReference>
<keyword evidence="5 6" id="KW-0482">Metalloprotease</keyword>
<dbReference type="PANTHER" id="PTHR22726:SF1">
    <property type="entry name" value="METALLOENDOPEPTIDASE OMA1, MITOCHONDRIAL"/>
    <property type="match status" value="1"/>
</dbReference>
<sequence>MFTGQFYNHQVAKSTTITVLVVEAGLLLQVPAAEEGVVQPVYWLFTDMQTDLADRSFIRITHRGADAGTLEVSDPAFVKTFLQYYKPSRITRLEQLVVRGGLKWSLGIVLGMIALLLVGNFVVLPWCAGIAAERLPHSFDRQLGEMARSSNPEPVDTAASALLTAFARQIQWDTGDTLTFVVSRRDIENAYALPGGYIVVYTGLLKKLKTPEQLAALLSHEVAHVTRRHSIRALCSNMSSMLLINLIFSGGGTLTGQLFSNAASLNSLRYSRKYEEQADLTGLATLRENHINQQGMLALMEVLQQLDHQHHIPEFISTHPLTDHRVRYVRQQIAEHPATATQHPVMATLFQQLKEACH</sequence>
<dbReference type="PANTHER" id="PTHR22726">
    <property type="entry name" value="METALLOENDOPEPTIDASE OMA1"/>
    <property type="match status" value="1"/>
</dbReference>
<dbReference type="EMBL" id="JABAHZ010000001">
    <property type="protein sequence ID" value="NLR77181.1"/>
    <property type="molecule type" value="Genomic_DNA"/>
</dbReference>
<evidence type="ECO:0000256" key="7">
    <source>
        <dbReference type="SAM" id="Phobius"/>
    </source>
</evidence>
<dbReference type="Gene3D" id="3.30.2010.10">
    <property type="entry name" value="Metalloproteases ('zincins'), catalytic domain"/>
    <property type="match status" value="1"/>
</dbReference>
<evidence type="ECO:0000259" key="8">
    <source>
        <dbReference type="Pfam" id="PF01435"/>
    </source>
</evidence>
<reference evidence="9 10" key="1">
    <citation type="submission" date="2020-04" db="EMBL/GenBank/DDBJ databases">
        <authorList>
            <person name="Yin C."/>
        </authorList>
    </citation>
    <scope>NUCLEOTIDE SEQUENCE [LARGE SCALE GENOMIC DNA]</scope>
    <source>
        <strain evidence="9 10">Ak56</strain>
    </source>
</reference>
<protein>
    <submittedName>
        <fullName evidence="9">M48 family metallopeptidase</fullName>
    </submittedName>
</protein>
<keyword evidence="1 6" id="KW-0645">Protease</keyword>
<keyword evidence="7" id="KW-1133">Transmembrane helix</keyword>
<dbReference type="InterPro" id="IPR051156">
    <property type="entry name" value="Mito/Outer_Membr_Metalloprot"/>
</dbReference>
<dbReference type="InterPro" id="IPR001915">
    <property type="entry name" value="Peptidase_M48"/>
</dbReference>
<feature type="domain" description="Peptidase M48" evidence="8">
    <location>
        <begin position="178"/>
        <end position="331"/>
    </location>
</feature>
<dbReference type="GO" id="GO:0051603">
    <property type="term" value="P:proteolysis involved in protein catabolic process"/>
    <property type="evidence" value="ECO:0007669"/>
    <property type="project" value="TreeGrafter"/>
</dbReference>
<evidence type="ECO:0000256" key="4">
    <source>
        <dbReference type="ARBA" id="ARBA00022833"/>
    </source>
</evidence>
<keyword evidence="4 6" id="KW-0862">Zinc</keyword>
<organism evidence="9 10">
    <name type="scientific">Chitinophaga eiseniae</name>
    <dbReference type="NCBI Taxonomy" id="634771"/>
    <lineage>
        <taxon>Bacteria</taxon>
        <taxon>Pseudomonadati</taxon>
        <taxon>Bacteroidota</taxon>
        <taxon>Chitinophagia</taxon>
        <taxon>Chitinophagales</taxon>
        <taxon>Chitinophagaceae</taxon>
        <taxon>Chitinophaga</taxon>
    </lineage>
</organism>
<dbReference type="GO" id="GO:0004222">
    <property type="term" value="F:metalloendopeptidase activity"/>
    <property type="evidence" value="ECO:0007669"/>
    <property type="project" value="InterPro"/>
</dbReference>
<evidence type="ECO:0000256" key="6">
    <source>
        <dbReference type="RuleBase" id="RU003983"/>
    </source>
</evidence>
<gene>
    <name evidence="9" type="ORF">HGH91_00995</name>
</gene>
<accession>A0A847S5Y6</accession>
<keyword evidence="3 6" id="KW-0378">Hydrolase</keyword>
<dbReference type="AlphaFoldDB" id="A0A847S5Y6"/>
<proteinExistence type="inferred from homology"/>
<evidence type="ECO:0000256" key="2">
    <source>
        <dbReference type="ARBA" id="ARBA00022723"/>
    </source>
</evidence>
<comment type="similarity">
    <text evidence="6">Belongs to the peptidase M48 family.</text>
</comment>
<keyword evidence="10" id="KW-1185">Reference proteome</keyword>
<dbReference type="GO" id="GO:0046872">
    <property type="term" value="F:metal ion binding"/>
    <property type="evidence" value="ECO:0007669"/>
    <property type="project" value="UniProtKB-KW"/>
</dbReference>
<keyword evidence="2" id="KW-0479">Metal-binding</keyword>
<evidence type="ECO:0000256" key="5">
    <source>
        <dbReference type="ARBA" id="ARBA00023049"/>
    </source>
</evidence>
<dbReference type="Pfam" id="PF01435">
    <property type="entry name" value="Peptidase_M48"/>
    <property type="match status" value="1"/>
</dbReference>
<dbReference type="Proteomes" id="UP000552864">
    <property type="component" value="Unassembled WGS sequence"/>
</dbReference>
<dbReference type="GO" id="GO:0016020">
    <property type="term" value="C:membrane"/>
    <property type="evidence" value="ECO:0007669"/>
    <property type="project" value="TreeGrafter"/>
</dbReference>
<evidence type="ECO:0000256" key="3">
    <source>
        <dbReference type="ARBA" id="ARBA00022801"/>
    </source>
</evidence>
<evidence type="ECO:0000256" key="1">
    <source>
        <dbReference type="ARBA" id="ARBA00022670"/>
    </source>
</evidence>
<comment type="caution">
    <text evidence="9">The sequence shown here is derived from an EMBL/GenBank/DDBJ whole genome shotgun (WGS) entry which is preliminary data.</text>
</comment>
<keyword evidence="7" id="KW-0472">Membrane</keyword>
<comment type="cofactor">
    <cofactor evidence="6">
        <name>Zn(2+)</name>
        <dbReference type="ChEBI" id="CHEBI:29105"/>
    </cofactor>
    <text evidence="6">Binds 1 zinc ion per subunit.</text>
</comment>